<dbReference type="Proteomes" id="UP000186098">
    <property type="component" value="Unassembled WGS sequence"/>
</dbReference>
<dbReference type="STRING" id="407234.SAMN05421795_102418"/>
<dbReference type="EMBL" id="FTOM01000002">
    <property type="protein sequence ID" value="SIS67599.1"/>
    <property type="molecule type" value="Genomic_DNA"/>
</dbReference>
<feature type="chain" id="PRO_5009943224" description="Copper chaperone PCu(A)C" evidence="1">
    <location>
        <begin position="21"/>
        <end position="164"/>
    </location>
</feature>
<dbReference type="OrthoDB" id="9796962at2"/>
<dbReference type="RefSeq" id="WP_076364187.1">
    <property type="nucleotide sequence ID" value="NZ_FTOM01000002.1"/>
</dbReference>
<dbReference type="Gene3D" id="2.60.40.1890">
    <property type="entry name" value="PCu(A)C copper chaperone"/>
    <property type="match status" value="1"/>
</dbReference>
<dbReference type="InterPro" id="IPR036182">
    <property type="entry name" value="PCuAC_sf"/>
</dbReference>
<evidence type="ECO:0000313" key="2">
    <source>
        <dbReference type="EMBL" id="SIS67599.1"/>
    </source>
</evidence>
<keyword evidence="3" id="KW-1185">Reference proteome</keyword>
<dbReference type="PANTHER" id="PTHR36302">
    <property type="entry name" value="BLR7088 PROTEIN"/>
    <property type="match status" value="1"/>
</dbReference>
<reference evidence="3" key="1">
    <citation type="submission" date="2017-01" db="EMBL/GenBank/DDBJ databases">
        <authorList>
            <person name="Varghese N."/>
            <person name="Submissions S."/>
        </authorList>
    </citation>
    <scope>NUCLEOTIDE SEQUENCE [LARGE SCALE GENOMIC DNA]</scope>
    <source>
        <strain evidence="3">DSM 18714</strain>
    </source>
</reference>
<organism evidence="2 3">
    <name type="scientific">Phaeovulum vinaykumarii</name>
    <dbReference type="NCBI Taxonomy" id="407234"/>
    <lineage>
        <taxon>Bacteria</taxon>
        <taxon>Pseudomonadati</taxon>
        <taxon>Pseudomonadota</taxon>
        <taxon>Alphaproteobacteria</taxon>
        <taxon>Rhodobacterales</taxon>
        <taxon>Paracoccaceae</taxon>
        <taxon>Phaeovulum</taxon>
    </lineage>
</organism>
<dbReference type="SUPFAM" id="SSF110087">
    <property type="entry name" value="DR1885-like metal-binding protein"/>
    <property type="match status" value="1"/>
</dbReference>
<keyword evidence="1" id="KW-0732">Signal</keyword>
<protein>
    <recommendedName>
        <fullName evidence="4">Copper chaperone PCu(A)C</fullName>
    </recommendedName>
</protein>
<feature type="signal peptide" evidence="1">
    <location>
        <begin position="1"/>
        <end position="20"/>
    </location>
</feature>
<dbReference type="Pfam" id="PF04314">
    <property type="entry name" value="PCuAC"/>
    <property type="match status" value="1"/>
</dbReference>
<evidence type="ECO:0000256" key="1">
    <source>
        <dbReference type="SAM" id="SignalP"/>
    </source>
</evidence>
<evidence type="ECO:0000313" key="3">
    <source>
        <dbReference type="Proteomes" id="UP000186098"/>
    </source>
</evidence>
<dbReference type="InterPro" id="IPR058248">
    <property type="entry name" value="Lxx211020-like"/>
</dbReference>
<proteinExistence type="predicted"/>
<sequence>MKRFLLTAAALAALAGGAHAADFEFNDPYAIVSSMMANSGAAFMTIVNTTDRDDRVIAAHADVAERVELHTHISDANGVMRMIEVEDGFPVPAHGTRALKRGGDHVMFLGLKGPLEDGTVVPVTLTFEHAGDVVVEVPVDLSRNRPMGMMNGAKPGMGMGMPAN</sequence>
<gene>
    <name evidence="2" type="ORF">SAMN05421795_102418</name>
</gene>
<dbReference type="InterPro" id="IPR007410">
    <property type="entry name" value="LpqE-like"/>
</dbReference>
<dbReference type="PANTHER" id="PTHR36302:SF1">
    <property type="entry name" value="COPPER CHAPERONE PCU(A)C"/>
    <property type="match status" value="1"/>
</dbReference>
<accession>A0A1N7L172</accession>
<evidence type="ECO:0008006" key="4">
    <source>
        <dbReference type="Google" id="ProtNLM"/>
    </source>
</evidence>
<dbReference type="AlphaFoldDB" id="A0A1N7L172"/>
<name>A0A1N7L172_9RHOB</name>